<proteinExistence type="predicted"/>
<evidence type="ECO:0000256" key="1">
    <source>
        <dbReference type="SAM" id="MobiDB-lite"/>
    </source>
</evidence>
<dbReference type="Proteomes" id="UP000438429">
    <property type="component" value="Unassembled WGS sequence"/>
</dbReference>
<name>A0A6A4SMM4_SCOMX</name>
<gene>
    <name evidence="2" type="ORF">F2P81_016107</name>
</gene>
<protein>
    <submittedName>
        <fullName evidence="2">Uncharacterized protein</fullName>
    </submittedName>
</protein>
<dbReference type="EMBL" id="VEVO01000014">
    <property type="protein sequence ID" value="KAF0031552.1"/>
    <property type="molecule type" value="Genomic_DNA"/>
</dbReference>
<accession>A0A6A4SMM4</accession>
<comment type="caution">
    <text evidence="2">The sequence shown here is derived from an EMBL/GenBank/DDBJ whole genome shotgun (WGS) entry which is preliminary data.</text>
</comment>
<evidence type="ECO:0000313" key="2">
    <source>
        <dbReference type="EMBL" id="KAF0031552.1"/>
    </source>
</evidence>
<evidence type="ECO:0000313" key="3">
    <source>
        <dbReference type="Proteomes" id="UP000438429"/>
    </source>
</evidence>
<organism evidence="2 3">
    <name type="scientific">Scophthalmus maximus</name>
    <name type="common">Turbot</name>
    <name type="synonym">Psetta maxima</name>
    <dbReference type="NCBI Taxonomy" id="52904"/>
    <lineage>
        <taxon>Eukaryota</taxon>
        <taxon>Metazoa</taxon>
        <taxon>Chordata</taxon>
        <taxon>Craniata</taxon>
        <taxon>Vertebrata</taxon>
        <taxon>Euteleostomi</taxon>
        <taxon>Actinopterygii</taxon>
        <taxon>Neopterygii</taxon>
        <taxon>Teleostei</taxon>
        <taxon>Neoteleostei</taxon>
        <taxon>Acanthomorphata</taxon>
        <taxon>Carangaria</taxon>
        <taxon>Pleuronectiformes</taxon>
        <taxon>Pleuronectoidei</taxon>
        <taxon>Scophthalmidae</taxon>
        <taxon>Scophthalmus</taxon>
    </lineage>
</organism>
<reference evidence="2 3" key="1">
    <citation type="submission" date="2019-06" db="EMBL/GenBank/DDBJ databases">
        <title>Draft genomes of female and male turbot (Scophthalmus maximus).</title>
        <authorList>
            <person name="Xu H."/>
            <person name="Xu X.-W."/>
            <person name="Shao C."/>
            <person name="Chen S."/>
        </authorList>
    </citation>
    <scope>NUCLEOTIDE SEQUENCE [LARGE SCALE GENOMIC DNA]</scope>
    <source>
        <strain evidence="2">Ysfricsl-2016a</strain>
        <tissue evidence="2">Blood</tissue>
    </source>
</reference>
<feature type="region of interest" description="Disordered" evidence="1">
    <location>
        <begin position="144"/>
        <end position="172"/>
    </location>
</feature>
<sequence length="172" mass="18803">MSTTGLGAASCYPNSGTDTNLPLVRNVYNSDHAYRSWVFPLISVQHLRRHSFFSLSLFAYYRSESRGAGLTAVHGEEGPADLGEEAVERSFFREVVLLGRALRLAAKVKWVSSLRPGNVPGSPPRVLAYVAFRFVVKVTQGNGRGGATRARLRGRSGRRSCYSDMSGQGGDY</sequence>
<dbReference type="AlphaFoldDB" id="A0A6A4SMM4"/>